<dbReference type="InterPro" id="IPR011009">
    <property type="entry name" value="Kinase-like_dom_sf"/>
</dbReference>
<evidence type="ECO:0008006" key="3">
    <source>
        <dbReference type="Google" id="ProtNLM"/>
    </source>
</evidence>
<reference evidence="2" key="1">
    <citation type="journal article" date="2017" name="Nat. Microbiol.">
        <title>Global analysis of biosynthetic gene clusters reveals vast potential of secondary metabolite production in Penicillium species.</title>
        <authorList>
            <person name="Nielsen J.C."/>
            <person name="Grijseels S."/>
            <person name="Prigent S."/>
            <person name="Ji B."/>
            <person name="Dainat J."/>
            <person name="Nielsen K.F."/>
            <person name="Frisvad J.C."/>
            <person name="Workman M."/>
            <person name="Nielsen J."/>
        </authorList>
    </citation>
    <scope>NUCLEOTIDE SEQUENCE [LARGE SCALE GENOMIC DNA]</scope>
    <source>
        <strain evidence="2">IBT 13039</strain>
    </source>
</reference>
<comment type="caution">
    <text evidence="1">The sequence shown here is derived from an EMBL/GenBank/DDBJ whole genome shotgun (WGS) entry which is preliminary data.</text>
</comment>
<dbReference type="OMA" id="FFCETRR"/>
<keyword evidence="2" id="KW-1185">Reference proteome</keyword>
<protein>
    <recommendedName>
        <fullName evidence="3">Protein kinase domain-containing protein</fullName>
    </recommendedName>
</protein>
<evidence type="ECO:0000313" key="2">
    <source>
        <dbReference type="Proteomes" id="UP000191691"/>
    </source>
</evidence>
<organism evidence="1 2">
    <name type="scientific">Penicillium nalgiovense</name>
    <dbReference type="NCBI Taxonomy" id="60175"/>
    <lineage>
        <taxon>Eukaryota</taxon>
        <taxon>Fungi</taxon>
        <taxon>Dikarya</taxon>
        <taxon>Ascomycota</taxon>
        <taxon>Pezizomycotina</taxon>
        <taxon>Eurotiomycetes</taxon>
        <taxon>Eurotiomycetidae</taxon>
        <taxon>Eurotiales</taxon>
        <taxon>Aspergillaceae</taxon>
        <taxon>Penicillium</taxon>
    </lineage>
</organism>
<sequence length="248" mass="28185">MQIQRNITLLQAEADNGYECYFRLLINGSVRYITIDQGIWSTDDMCFGPSLATILPDLPTGNWNDGLVSKHSETGEPYFARATRTSFPGSRRLRTGVYEVKCPQFEELVAVKFARFDWEIRYMEGETAAYRFIEGYDIGPRFLGHLTEDSRVIVMERIANARHAGPRDLDICQQTLVRLHALGIRHGDVNRFNFLIRDEKAILFDLDTARKCDDPKLLAEELRNLQEALESSSDKGGGGYLSYDAVGF</sequence>
<name>A0A1V6YZ63_PENNA</name>
<accession>A0A1V6YZ63</accession>
<dbReference type="SUPFAM" id="SSF56112">
    <property type="entry name" value="Protein kinase-like (PK-like)"/>
    <property type="match status" value="1"/>
</dbReference>
<evidence type="ECO:0000313" key="1">
    <source>
        <dbReference type="EMBL" id="OQE92482.1"/>
    </source>
</evidence>
<proteinExistence type="predicted"/>
<dbReference type="AlphaFoldDB" id="A0A1V6YZ63"/>
<gene>
    <name evidence="1" type="ORF">PENNAL_c0007G08424</name>
</gene>
<dbReference type="Gene3D" id="1.10.510.10">
    <property type="entry name" value="Transferase(Phosphotransferase) domain 1"/>
    <property type="match status" value="1"/>
</dbReference>
<dbReference type="STRING" id="60175.A0A1V6YZ63"/>
<dbReference type="EMBL" id="MOOB01000007">
    <property type="protein sequence ID" value="OQE92482.1"/>
    <property type="molecule type" value="Genomic_DNA"/>
</dbReference>
<dbReference type="Proteomes" id="UP000191691">
    <property type="component" value="Unassembled WGS sequence"/>
</dbReference>